<organism evidence="1 2">
    <name type="scientific">Trichogramma kaykai</name>
    <dbReference type="NCBI Taxonomy" id="54128"/>
    <lineage>
        <taxon>Eukaryota</taxon>
        <taxon>Metazoa</taxon>
        <taxon>Ecdysozoa</taxon>
        <taxon>Arthropoda</taxon>
        <taxon>Hexapoda</taxon>
        <taxon>Insecta</taxon>
        <taxon>Pterygota</taxon>
        <taxon>Neoptera</taxon>
        <taxon>Endopterygota</taxon>
        <taxon>Hymenoptera</taxon>
        <taxon>Apocrita</taxon>
        <taxon>Proctotrupomorpha</taxon>
        <taxon>Chalcidoidea</taxon>
        <taxon>Trichogrammatidae</taxon>
        <taxon>Trichogramma</taxon>
    </lineage>
</organism>
<sequence length="123" mass="14253">MCCTIAKFRNFPPYNPFSQLFSRELSELDARAYSEKRKKLKVHTKLTRTQSVHEKKNLFFFSRQTQQNERIHAGATKCYQKETLQVIDVQEKRGAPLRARGIIVKSEFRDSSVCIDDNGGDVP</sequence>
<accession>A0ABD2X8Y0</accession>
<gene>
    <name evidence="1" type="ORF">TKK_005075</name>
</gene>
<dbReference type="Proteomes" id="UP001627154">
    <property type="component" value="Unassembled WGS sequence"/>
</dbReference>
<dbReference type="AlphaFoldDB" id="A0ABD2X8Y0"/>
<proteinExistence type="predicted"/>
<evidence type="ECO:0000313" key="1">
    <source>
        <dbReference type="EMBL" id="KAL3401710.1"/>
    </source>
</evidence>
<protein>
    <submittedName>
        <fullName evidence="1">Uncharacterized protein</fullName>
    </submittedName>
</protein>
<name>A0ABD2X8Y0_9HYME</name>
<reference evidence="1 2" key="1">
    <citation type="journal article" date="2024" name="bioRxiv">
        <title>A reference genome for Trichogramma kaykai: A tiny desert-dwelling parasitoid wasp with competing sex-ratio distorters.</title>
        <authorList>
            <person name="Culotta J."/>
            <person name="Lindsey A.R."/>
        </authorList>
    </citation>
    <scope>NUCLEOTIDE SEQUENCE [LARGE SCALE GENOMIC DNA]</scope>
    <source>
        <strain evidence="1 2">KSX58</strain>
    </source>
</reference>
<comment type="caution">
    <text evidence="1">The sequence shown here is derived from an EMBL/GenBank/DDBJ whole genome shotgun (WGS) entry which is preliminary data.</text>
</comment>
<dbReference type="EMBL" id="JBJJXI010000043">
    <property type="protein sequence ID" value="KAL3401710.1"/>
    <property type="molecule type" value="Genomic_DNA"/>
</dbReference>
<evidence type="ECO:0000313" key="2">
    <source>
        <dbReference type="Proteomes" id="UP001627154"/>
    </source>
</evidence>
<keyword evidence="2" id="KW-1185">Reference proteome</keyword>